<dbReference type="EMBL" id="SLUL01000001">
    <property type="protein sequence ID" value="TCL53112.1"/>
    <property type="molecule type" value="Genomic_DNA"/>
</dbReference>
<dbReference type="SUPFAM" id="SSF53807">
    <property type="entry name" value="Helical backbone' metal receptor"/>
    <property type="match status" value="1"/>
</dbReference>
<dbReference type="PROSITE" id="PS51257">
    <property type="entry name" value="PROKAR_LIPOPROTEIN"/>
    <property type="match status" value="1"/>
</dbReference>
<dbReference type="Gene3D" id="3.40.50.1980">
    <property type="entry name" value="Nitrogenase molybdenum iron protein domain"/>
    <property type="match status" value="2"/>
</dbReference>
<feature type="signal peptide" evidence="3">
    <location>
        <begin position="1"/>
        <end position="26"/>
    </location>
</feature>
<dbReference type="Pfam" id="PF01497">
    <property type="entry name" value="Peripla_BP_2"/>
    <property type="match status" value="1"/>
</dbReference>
<sequence length="324" mass="35581">MKQWKQYILLLVMVLAFGLVACSNEAAEPKQADKPAQETKTEEAAFPVTVEDAFGEKVTIEAEPQKIVSLIPSNTEIAYALGLGEKIVGVSDFDNYPEDVQNKEKIGGMEFNVEKILSLQPDLVLAHASSALNSKDGLKQLKDSGIAVLVVQDAKSFDDVYESIELIGKATGATEKANEVVHQMKEKVAEIAEKAKNIKKEEEATVWVEISPAPEIYTAGKGTFIDEMLTLIHAKNAAGDQEGWPMFTEEDAVALNPDVIITTYGYYTPNAVEQVLARPAWKDVPAVKNKRVYDVNNDLVTRPGPRLVEGVEEIAKVVYPEVFK</sequence>
<evidence type="ECO:0000313" key="5">
    <source>
        <dbReference type="EMBL" id="TCL53112.1"/>
    </source>
</evidence>
<keyword evidence="6" id="KW-1185">Reference proteome</keyword>
<dbReference type="NCBIfam" id="NF038402">
    <property type="entry name" value="TroA_like"/>
    <property type="match status" value="1"/>
</dbReference>
<dbReference type="AlphaFoldDB" id="A0A4V2QAM7"/>
<name>A0A4V2QAM7_9BACL</name>
<reference evidence="5 6" key="1">
    <citation type="submission" date="2019-03" db="EMBL/GenBank/DDBJ databases">
        <title>Genomic Encyclopedia of Type Strains, Phase IV (KMG-IV): sequencing the most valuable type-strain genomes for metagenomic binning, comparative biology and taxonomic classification.</title>
        <authorList>
            <person name="Goeker M."/>
        </authorList>
    </citation>
    <scope>NUCLEOTIDE SEQUENCE [LARGE SCALE GENOMIC DNA]</scope>
    <source>
        <strain evidence="5 6">DSM 24979</strain>
    </source>
</reference>
<feature type="chain" id="PRO_5020222763" evidence="3">
    <location>
        <begin position="27"/>
        <end position="324"/>
    </location>
</feature>
<feature type="domain" description="Fe/B12 periplasmic-binding" evidence="4">
    <location>
        <begin position="66"/>
        <end position="322"/>
    </location>
</feature>
<evidence type="ECO:0000259" key="4">
    <source>
        <dbReference type="PROSITE" id="PS50983"/>
    </source>
</evidence>
<comment type="similarity">
    <text evidence="1">Belongs to the bacterial solute-binding protein 8 family.</text>
</comment>
<dbReference type="OrthoDB" id="9816357at2"/>
<evidence type="ECO:0000256" key="2">
    <source>
        <dbReference type="ARBA" id="ARBA00022729"/>
    </source>
</evidence>
<keyword evidence="2 3" id="KW-0732">Signal</keyword>
<dbReference type="InterPro" id="IPR050902">
    <property type="entry name" value="ABC_Transporter_SBP"/>
</dbReference>
<proteinExistence type="inferred from homology"/>
<dbReference type="InterPro" id="IPR002491">
    <property type="entry name" value="ABC_transptr_periplasmic_BD"/>
</dbReference>
<evidence type="ECO:0000313" key="6">
    <source>
        <dbReference type="Proteomes" id="UP000295658"/>
    </source>
</evidence>
<dbReference type="PANTHER" id="PTHR30535">
    <property type="entry name" value="VITAMIN B12-BINDING PROTEIN"/>
    <property type="match status" value="1"/>
</dbReference>
<dbReference type="GO" id="GO:0071281">
    <property type="term" value="P:cellular response to iron ion"/>
    <property type="evidence" value="ECO:0007669"/>
    <property type="project" value="TreeGrafter"/>
</dbReference>
<comment type="caution">
    <text evidence="5">The sequence shown here is derived from an EMBL/GenBank/DDBJ whole genome shotgun (WGS) entry which is preliminary data.</text>
</comment>
<dbReference type="InterPro" id="IPR054828">
    <property type="entry name" value="Vit_B12_bind_prot"/>
</dbReference>
<dbReference type="FunFam" id="3.40.50.1980:FF:000035">
    <property type="entry name" value="Iron ABC transporter substrate-binding protein"/>
    <property type="match status" value="1"/>
</dbReference>
<evidence type="ECO:0000256" key="3">
    <source>
        <dbReference type="SAM" id="SignalP"/>
    </source>
</evidence>
<evidence type="ECO:0000256" key="1">
    <source>
        <dbReference type="ARBA" id="ARBA00008814"/>
    </source>
</evidence>
<accession>A0A4V2QAM7</accession>
<protein>
    <submittedName>
        <fullName evidence="5">Iron complex transport system substrate-binding protein</fullName>
    </submittedName>
</protein>
<dbReference type="RefSeq" id="WP_132947025.1">
    <property type="nucleotide sequence ID" value="NZ_SLUL01000001.1"/>
</dbReference>
<dbReference type="PANTHER" id="PTHR30535:SF34">
    <property type="entry name" value="MOLYBDATE-BINDING PROTEIN MOLA"/>
    <property type="match status" value="1"/>
</dbReference>
<dbReference type="PROSITE" id="PS50983">
    <property type="entry name" value="FE_B12_PBP"/>
    <property type="match status" value="1"/>
</dbReference>
<organism evidence="5 6">
    <name type="scientific">Thermolongibacillus altinsuensis</name>
    <dbReference type="NCBI Taxonomy" id="575256"/>
    <lineage>
        <taxon>Bacteria</taxon>
        <taxon>Bacillati</taxon>
        <taxon>Bacillota</taxon>
        <taxon>Bacilli</taxon>
        <taxon>Bacillales</taxon>
        <taxon>Anoxybacillaceae</taxon>
        <taxon>Thermolongibacillus</taxon>
    </lineage>
</organism>
<dbReference type="CDD" id="cd01143">
    <property type="entry name" value="YvrC"/>
    <property type="match status" value="1"/>
</dbReference>
<dbReference type="Proteomes" id="UP000295658">
    <property type="component" value="Unassembled WGS sequence"/>
</dbReference>
<gene>
    <name evidence="5" type="ORF">EDD69_101119</name>
</gene>